<dbReference type="InterPro" id="IPR001789">
    <property type="entry name" value="Sig_transdc_resp-reg_receiver"/>
</dbReference>
<reference evidence="9" key="1">
    <citation type="submission" date="2021-12" db="EMBL/GenBank/DDBJ databases">
        <authorList>
            <person name="Veyrier F.J."/>
        </authorList>
    </citation>
    <scope>NUCLEOTIDE SEQUENCE</scope>
    <source>
        <strain evidence="9">SAG 1488-6</strain>
    </source>
</reference>
<dbReference type="Pfam" id="PF02954">
    <property type="entry name" value="HTH_8"/>
    <property type="match status" value="1"/>
</dbReference>
<keyword evidence="1 6" id="KW-0597">Phosphoprotein</keyword>
<sequence length="425" mass="47489">MRSTDILIVDDEVGIRDLLSEILQDEGYTVAEAEDAEAARQLRNQTRPAMVLLDIWMPDCDGITLLKEWAQSGQLNMPVIMMSGHASIDTAVEATKIGALDFLEKPIALQKLLTTVQRALKYGQMQQASTLTLEKLGNSVAMDELSTQLIKVQKGKFPLLLTGEKGSPFELVARTLLNNGSPWVTPAKPEQLIDNGLELLQKAQNGVLYLGDVSQLPLAAQRAVVGLLQKTEQYPARVVAYCSRPLEEMLTQSEYESDLINGFANSMVAVPALREQADDLVSIINHLLAELIENRQIPMVKFTVQAQNALRQYDWPGNLEQLKSVLKSLALNAEHGAVDAPQVTALLSQFKQTQANHISGGFNFDLPLRELREELEKRYFEYHITQENGNMSRVAQRVGLERTHLYRKLKQLGVQFSKRQAEKTE</sequence>
<keyword evidence="4" id="KW-0805">Transcription regulation</keyword>
<evidence type="ECO:0000256" key="5">
    <source>
        <dbReference type="ARBA" id="ARBA00023163"/>
    </source>
</evidence>
<reference evidence="9" key="2">
    <citation type="journal article" date="2022" name="Res Sq">
        <title>Evolution of multicellular longitudinally dividing oral cavity symbionts (Neisseriaceae).</title>
        <authorList>
            <person name="Nyongesa S."/>
            <person name="Weber P."/>
            <person name="Bernet E."/>
            <person name="Pullido F."/>
            <person name="Nieckarz M."/>
            <person name="Delaby M."/>
            <person name="Nieves C."/>
            <person name="Viehboeck T."/>
            <person name="Krause N."/>
            <person name="Rivera-Millot A."/>
            <person name="Nakamura A."/>
            <person name="Vischer N."/>
            <person name="VanNieuwenhze M."/>
            <person name="Brun Y."/>
            <person name="Cava F."/>
            <person name="Bulgheresi S."/>
            <person name="Veyrier F."/>
        </authorList>
    </citation>
    <scope>NUCLEOTIDE SEQUENCE</scope>
    <source>
        <strain evidence="9">SAG 1488-6</strain>
    </source>
</reference>
<keyword evidence="10" id="KW-1185">Reference proteome</keyword>
<dbReference type="Gene3D" id="1.10.10.60">
    <property type="entry name" value="Homeodomain-like"/>
    <property type="match status" value="1"/>
</dbReference>
<evidence type="ECO:0000256" key="1">
    <source>
        <dbReference type="ARBA" id="ARBA00022553"/>
    </source>
</evidence>
<keyword evidence="5" id="KW-0804">Transcription</keyword>
<evidence type="ECO:0000313" key="10">
    <source>
        <dbReference type="Proteomes" id="UP000832034"/>
    </source>
</evidence>
<dbReference type="CDD" id="cd17550">
    <property type="entry name" value="REC_NtrX-like"/>
    <property type="match status" value="1"/>
</dbReference>
<dbReference type="InterPro" id="IPR009057">
    <property type="entry name" value="Homeodomain-like_sf"/>
</dbReference>
<dbReference type="SMART" id="SM00448">
    <property type="entry name" value="REC"/>
    <property type="match status" value="1"/>
</dbReference>
<gene>
    <name evidence="9" type="ORF">LVJ81_11735</name>
</gene>
<dbReference type="EMBL" id="CP091512">
    <property type="protein sequence ID" value="UOO92266.1"/>
    <property type="molecule type" value="Genomic_DNA"/>
</dbReference>
<dbReference type="Proteomes" id="UP000832034">
    <property type="component" value="Chromosome"/>
</dbReference>
<dbReference type="Pfam" id="PF14532">
    <property type="entry name" value="Sigma54_activ_2"/>
    <property type="match status" value="1"/>
</dbReference>
<protein>
    <submittedName>
        <fullName evidence="9">Sigma-54 dependent transcriptional regulator</fullName>
    </submittedName>
</protein>
<feature type="modified residue" description="4-aspartylphosphate" evidence="6">
    <location>
        <position position="54"/>
    </location>
</feature>
<dbReference type="Gene3D" id="3.40.50.2300">
    <property type="match status" value="1"/>
</dbReference>
<evidence type="ECO:0000256" key="2">
    <source>
        <dbReference type="ARBA" id="ARBA00022741"/>
    </source>
</evidence>
<dbReference type="InterPro" id="IPR011006">
    <property type="entry name" value="CheY-like_superfamily"/>
</dbReference>
<feature type="domain" description="Response regulatory" evidence="8">
    <location>
        <begin position="5"/>
        <end position="120"/>
    </location>
</feature>
<evidence type="ECO:0000313" key="9">
    <source>
        <dbReference type="EMBL" id="UOO92266.1"/>
    </source>
</evidence>
<dbReference type="Pfam" id="PF00072">
    <property type="entry name" value="Response_reg"/>
    <property type="match status" value="1"/>
</dbReference>
<dbReference type="InterPro" id="IPR027417">
    <property type="entry name" value="P-loop_NTPase"/>
</dbReference>
<dbReference type="Pfam" id="PF25601">
    <property type="entry name" value="AAA_lid_14"/>
    <property type="match status" value="1"/>
</dbReference>
<keyword evidence="2" id="KW-0547">Nucleotide-binding</keyword>
<organism evidence="9 10">
    <name type="scientific">Vitreoscilla stercoraria</name>
    <dbReference type="NCBI Taxonomy" id="61"/>
    <lineage>
        <taxon>Bacteria</taxon>
        <taxon>Pseudomonadati</taxon>
        <taxon>Pseudomonadota</taxon>
        <taxon>Betaproteobacteria</taxon>
        <taxon>Neisseriales</taxon>
        <taxon>Neisseriaceae</taxon>
        <taxon>Vitreoscilla</taxon>
    </lineage>
</organism>
<dbReference type="SUPFAM" id="SSF52540">
    <property type="entry name" value="P-loop containing nucleoside triphosphate hydrolases"/>
    <property type="match status" value="1"/>
</dbReference>
<dbReference type="SUPFAM" id="SSF52172">
    <property type="entry name" value="CheY-like"/>
    <property type="match status" value="1"/>
</dbReference>
<evidence type="ECO:0000259" key="7">
    <source>
        <dbReference type="PROSITE" id="PS50045"/>
    </source>
</evidence>
<evidence type="ECO:0000259" key="8">
    <source>
        <dbReference type="PROSITE" id="PS50110"/>
    </source>
</evidence>
<dbReference type="SUPFAM" id="SSF46689">
    <property type="entry name" value="Homeodomain-like"/>
    <property type="match status" value="1"/>
</dbReference>
<keyword evidence="3" id="KW-0067">ATP-binding</keyword>
<dbReference type="Gene3D" id="1.10.8.60">
    <property type="match status" value="1"/>
</dbReference>
<evidence type="ECO:0000256" key="3">
    <source>
        <dbReference type="ARBA" id="ARBA00022840"/>
    </source>
</evidence>
<dbReference type="InterPro" id="IPR002197">
    <property type="entry name" value="HTH_Fis"/>
</dbReference>
<evidence type="ECO:0000256" key="4">
    <source>
        <dbReference type="ARBA" id="ARBA00023015"/>
    </source>
</evidence>
<evidence type="ECO:0000256" key="6">
    <source>
        <dbReference type="PROSITE-ProRule" id="PRU00169"/>
    </source>
</evidence>
<dbReference type="RefSeq" id="WP_019959267.1">
    <property type="nucleotide sequence ID" value="NZ_CP091512.1"/>
</dbReference>
<dbReference type="InterPro" id="IPR002078">
    <property type="entry name" value="Sigma_54_int"/>
</dbReference>
<accession>A0ABY4E935</accession>
<dbReference type="PROSITE" id="PS50110">
    <property type="entry name" value="RESPONSE_REGULATORY"/>
    <property type="match status" value="1"/>
</dbReference>
<dbReference type="InterPro" id="IPR058031">
    <property type="entry name" value="AAA_lid_NorR"/>
</dbReference>
<dbReference type="PANTHER" id="PTHR32071:SF17">
    <property type="entry name" value="TRANSCRIPTIONAL REGULATOR (NTRC FAMILY)"/>
    <property type="match status" value="1"/>
</dbReference>
<dbReference type="PANTHER" id="PTHR32071">
    <property type="entry name" value="TRANSCRIPTIONAL REGULATORY PROTEIN"/>
    <property type="match status" value="1"/>
</dbReference>
<dbReference type="PROSITE" id="PS50045">
    <property type="entry name" value="SIGMA54_INTERACT_4"/>
    <property type="match status" value="1"/>
</dbReference>
<name>A0ABY4E935_VITST</name>
<proteinExistence type="predicted"/>
<dbReference type="Gene3D" id="3.40.50.300">
    <property type="entry name" value="P-loop containing nucleotide triphosphate hydrolases"/>
    <property type="match status" value="1"/>
</dbReference>
<feature type="domain" description="Sigma-54 factor interaction" evidence="7">
    <location>
        <begin position="135"/>
        <end position="331"/>
    </location>
</feature>